<sequence length="439" mass="49039">MVAGEKASLIPLDREPIWYKDRLTASFFEDEFYALAQPFKFTMVGKFSRMPRMQEIRAAFKGIGLIGAYEIKWLDYKHILIQLMHEHDLNRIWLKQVWAHLYEKSALLVIAKTVGRPLLADEATANGTRPSVAWVCVEYDCQKPPIEQVWIVTRDRQIGSVMGGYMQKVEFARLPEYCTHCCHVGHGITSCMPAKQSTKWQVVSRPGPSGAKDQRSMEIDPECHKEVQVQLSNRFKAVELMEDAGQSKVSIEERTGQTVMGVEIVSSGVAREQLIIHNNVQGNNEISRLQEGKNKKDIVTLKKGNIAATSGSSEPGSTSAWVEEGNERCQNAPARAENGDEQPSGVGMVTARSRKPNFVESEQQMIFHKKGVHGQTKNATAEKENFAKSQPLEGGAQKFFHVKSMQDPSDNIEGERERAEPTSLYILGCAVECGNKGVD</sequence>
<dbReference type="eggNOG" id="ENOG502SYD8">
    <property type="taxonomic scope" value="Eukaryota"/>
</dbReference>
<feature type="region of interest" description="Disordered" evidence="1">
    <location>
        <begin position="371"/>
        <end position="419"/>
    </location>
</feature>
<dbReference type="InParanoid" id="A0A061FY45"/>
<evidence type="ECO:0000313" key="3">
    <source>
        <dbReference type="Proteomes" id="UP000026915"/>
    </source>
</evidence>
<dbReference type="PANTHER" id="PTHR31286:SF179">
    <property type="entry name" value="RNASE H TYPE-1 DOMAIN-CONTAINING PROTEIN"/>
    <property type="match status" value="1"/>
</dbReference>
<organism evidence="2 3">
    <name type="scientific">Theobroma cacao</name>
    <name type="common">Cacao</name>
    <name type="synonym">Cocoa</name>
    <dbReference type="NCBI Taxonomy" id="3641"/>
    <lineage>
        <taxon>Eukaryota</taxon>
        <taxon>Viridiplantae</taxon>
        <taxon>Streptophyta</taxon>
        <taxon>Embryophyta</taxon>
        <taxon>Tracheophyta</taxon>
        <taxon>Spermatophyta</taxon>
        <taxon>Magnoliopsida</taxon>
        <taxon>eudicotyledons</taxon>
        <taxon>Gunneridae</taxon>
        <taxon>Pentapetalae</taxon>
        <taxon>rosids</taxon>
        <taxon>malvids</taxon>
        <taxon>Malvales</taxon>
        <taxon>Malvaceae</taxon>
        <taxon>Byttnerioideae</taxon>
        <taxon>Theobroma</taxon>
    </lineage>
</organism>
<accession>A0A061FY45</accession>
<evidence type="ECO:0008006" key="4">
    <source>
        <dbReference type="Google" id="ProtNLM"/>
    </source>
</evidence>
<evidence type="ECO:0000256" key="1">
    <source>
        <dbReference type="SAM" id="MobiDB-lite"/>
    </source>
</evidence>
<gene>
    <name evidence="2" type="ORF">TCM_044962</name>
</gene>
<reference evidence="2 3" key="1">
    <citation type="journal article" date="2013" name="Genome Biol.">
        <title>The genome sequence of the most widely cultivated cacao type and its use to identify candidate genes regulating pod color.</title>
        <authorList>
            <person name="Motamayor J.C."/>
            <person name="Mockaitis K."/>
            <person name="Schmutz J."/>
            <person name="Haiminen N."/>
            <person name="Iii D.L."/>
            <person name="Cornejo O."/>
            <person name="Findley S.D."/>
            <person name="Zheng P."/>
            <person name="Utro F."/>
            <person name="Royaert S."/>
            <person name="Saski C."/>
            <person name="Jenkins J."/>
            <person name="Podicheti R."/>
            <person name="Zhao M."/>
            <person name="Scheffler B.E."/>
            <person name="Stack J.C."/>
            <person name="Feltus F.A."/>
            <person name="Mustiga G.M."/>
            <person name="Amores F."/>
            <person name="Phillips W."/>
            <person name="Marelli J.P."/>
            <person name="May G.D."/>
            <person name="Shapiro H."/>
            <person name="Ma J."/>
            <person name="Bustamante C.D."/>
            <person name="Schnell R.J."/>
            <person name="Main D."/>
            <person name="Gilbert D."/>
            <person name="Parida L."/>
            <person name="Kuhn D.N."/>
        </authorList>
    </citation>
    <scope>NUCLEOTIDE SEQUENCE [LARGE SCALE GENOMIC DNA]</scope>
    <source>
        <strain evidence="3">cv. Matina 1-6</strain>
    </source>
</reference>
<dbReference type="HOGENOM" id="CLU_624710_0_0_1"/>
<keyword evidence="3" id="KW-1185">Reference proteome</keyword>
<dbReference type="PANTHER" id="PTHR31286">
    <property type="entry name" value="GLYCINE-RICH CELL WALL STRUCTURAL PROTEIN 1.8-LIKE"/>
    <property type="match status" value="1"/>
</dbReference>
<name>A0A061FY45_THECC</name>
<evidence type="ECO:0000313" key="2">
    <source>
        <dbReference type="EMBL" id="EOY19704.1"/>
    </source>
</evidence>
<dbReference type="AlphaFoldDB" id="A0A061FY45"/>
<dbReference type="Proteomes" id="UP000026915">
    <property type="component" value="Chromosome 10"/>
</dbReference>
<dbReference type="EMBL" id="CM001888">
    <property type="protein sequence ID" value="EOY19704.1"/>
    <property type="molecule type" value="Genomic_DNA"/>
</dbReference>
<protein>
    <recommendedName>
        <fullName evidence="4">DUF4283 domain-containing protein</fullName>
    </recommendedName>
</protein>
<proteinExistence type="predicted"/>
<dbReference type="InterPro" id="IPR040256">
    <property type="entry name" value="At4g02000-like"/>
</dbReference>
<dbReference type="Gramene" id="EOY19704">
    <property type="protein sequence ID" value="EOY19704"/>
    <property type="gene ID" value="TCM_044962"/>
</dbReference>